<reference evidence="3" key="1">
    <citation type="journal article" date="2019" name="Int. J. Syst. Evol. Microbiol.">
        <title>The Global Catalogue of Microorganisms (GCM) 10K type strain sequencing project: providing services to taxonomists for standard genome sequencing and annotation.</title>
        <authorList>
            <consortium name="The Broad Institute Genomics Platform"/>
            <consortium name="The Broad Institute Genome Sequencing Center for Infectious Disease"/>
            <person name="Wu L."/>
            <person name="Ma J."/>
        </authorList>
    </citation>
    <scope>NUCLEOTIDE SEQUENCE [LARGE SCALE GENOMIC DNA]</scope>
    <source>
        <strain evidence="3">CCUG 54781</strain>
    </source>
</reference>
<dbReference type="InterPro" id="IPR045361">
    <property type="entry name" value="CIS_tube_prot_N"/>
</dbReference>
<evidence type="ECO:0000259" key="1">
    <source>
        <dbReference type="PROSITE" id="PS51782"/>
    </source>
</evidence>
<evidence type="ECO:0000313" key="3">
    <source>
        <dbReference type="Proteomes" id="UP001596550"/>
    </source>
</evidence>
<organism evidence="2 3">
    <name type="scientific">Chryseobacterium zhengzhouense</name>
    <dbReference type="NCBI Taxonomy" id="1636086"/>
    <lineage>
        <taxon>Bacteria</taxon>
        <taxon>Pseudomonadati</taxon>
        <taxon>Bacteroidota</taxon>
        <taxon>Flavobacteriia</taxon>
        <taxon>Flavobacteriales</taxon>
        <taxon>Weeksellaceae</taxon>
        <taxon>Chryseobacterium group</taxon>
        <taxon>Chryseobacterium</taxon>
    </lineage>
</organism>
<dbReference type="CDD" id="cd00118">
    <property type="entry name" value="LysM"/>
    <property type="match status" value="1"/>
</dbReference>
<evidence type="ECO:0000313" key="2">
    <source>
        <dbReference type="EMBL" id="MFC7348882.1"/>
    </source>
</evidence>
<dbReference type="Pfam" id="PF19266">
    <property type="entry name" value="CIS_tube"/>
    <property type="match status" value="1"/>
</dbReference>
<accession>A0ABW2M3U7</accession>
<keyword evidence="3" id="KW-1185">Reference proteome</keyword>
<dbReference type="Proteomes" id="UP001596550">
    <property type="component" value="Unassembled WGS sequence"/>
</dbReference>
<dbReference type="EMBL" id="JBHTCR010000015">
    <property type="protein sequence ID" value="MFC7348882.1"/>
    <property type="molecule type" value="Genomic_DNA"/>
</dbReference>
<comment type="caution">
    <text evidence="2">The sequence shown here is derived from an EMBL/GenBank/DDBJ whole genome shotgun (WGS) entry which is preliminary data.</text>
</comment>
<dbReference type="InterPro" id="IPR018392">
    <property type="entry name" value="LysM"/>
</dbReference>
<feature type="domain" description="LysM" evidence="1">
    <location>
        <begin position="200"/>
        <end position="247"/>
    </location>
</feature>
<gene>
    <name evidence="2" type="ORF">ACFQO9_19360</name>
</gene>
<dbReference type="RefSeq" id="WP_378183457.1">
    <property type="nucleotide sequence ID" value="NZ_JBHTCR010000015.1"/>
</dbReference>
<sequence length="254" mass="28044">MAKLMIDTYKDNSFSPTALIKANAFTATINPTSFSIAYKTFQNTEQAAGTSNTNAKYEKSLAPSLQIEFLFDDTGVTDSNPGNTLVNKLKKLKKASKIITEENTVTQQITDFYAATGKFIGNIHKPSNVILRWGSSLASGASSNSAYEFKGILTDLTMEYKLFDSEGKPLRVVAKATFSESISPELMKTIDNTNSPDLTHKRTVQDGDTLPLMTERIYGDSKYYLEVAKANGLINFRQLKPGSELYFPPIEKIS</sequence>
<name>A0ABW2M3U7_9FLAO</name>
<proteinExistence type="predicted"/>
<dbReference type="PROSITE" id="PS51782">
    <property type="entry name" value="LYSM"/>
    <property type="match status" value="1"/>
</dbReference>
<protein>
    <submittedName>
        <fullName evidence="2">LysM peptidoglycan-binding domain-containing protein</fullName>
    </submittedName>
</protein>